<organism evidence="1 2">
    <name type="scientific">Trachymyrmex septentrionalis</name>
    <dbReference type="NCBI Taxonomy" id="34720"/>
    <lineage>
        <taxon>Eukaryota</taxon>
        <taxon>Metazoa</taxon>
        <taxon>Ecdysozoa</taxon>
        <taxon>Arthropoda</taxon>
        <taxon>Hexapoda</taxon>
        <taxon>Insecta</taxon>
        <taxon>Pterygota</taxon>
        <taxon>Neoptera</taxon>
        <taxon>Endopterygota</taxon>
        <taxon>Hymenoptera</taxon>
        <taxon>Apocrita</taxon>
        <taxon>Aculeata</taxon>
        <taxon>Formicoidea</taxon>
        <taxon>Formicidae</taxon>
        <taxon>Myrmicinae</taxon>
        <taxon>Trachymyrmex</taxon>
    </lineage>
</organism>
<name>A0A195FTM2_9HYME</name>
<gene>
    <name evidence="1" type="ORF">ALC56_01503</name>
</gene>
<proteinExistence type="predicted"/>
<protein>
    <submittedName>
        <fullName evidence="1">Uncharacterized protein</fullName>
    </submittedName>
</protein>
<sequence length="115" mass="13824">MSKLVRKDLYEIVIMVTRIVVQRSTRLYHVCNVTWRARLHQLSRKGLLKKLKLLINHLDLRMIVKCFNRKLFADDPDILSIGYNEIVRRGVRDTVYVETIVKKYEILHSKREVFR</sequence>
<accession>A0A195FTM2</accession>
<evidence type="ECO:0000313" key="2">
    <source>
        <dbReference type="Proteomes" id="UP000078541"/>
    </source>
</evidence>
<reference evidence="1 2" key="1">
    <citation type="submission" date="2016-03" db="EMBL/GenBank/DDBJ databases">
        <title>Trachymyrmex septentrionalis WGS genome.</title>
        <authorList>
            <person name="Nygaard S."/>
            <person name="Hu H."/>
            <person name="Boomsma J."/>
            <person name="Zhang G."/>
        </authorList>
    </citation>
    <scope>NUCLEOTIDE SEQUENCE [LARGE SCALE GENOMIC DNA]</scope>
    <source>
        <strain evidence="1">Tsep2-gDNA-1</strain>
        <tissue evidence="1">Whole body</tissue>
    </source>
</reference>
<dbReference type="Proteomes" id="UP000078541">
    <property type="component" value="Unassembled WGS sequence"/>
</dbReference>
<evidence type="ECO:0000313" key="1">
    <source>
        <dbReference type="EMBL" id="KYN43965.1"/>
    </source>
</evidence>
<dbReference type="EMBL" id="KQ981264">
    <property type="protein sequence ID" value="KYN43965.1"/>
    <property type="molecule type" value="Genomic_DNA"/>
</dbReference>
<dbReference type="AlphaFoldDB" id="A0A195FTM2"/>
<keyword evidence="2" id="KW-1185">Reference proteome</keyword>